<dbReference type="PANTHER" id="PTHR12663">
    <property type="entry name" value="ANDROGEN INDUCED INHIBITOR OF PROLIFERATION AS3 / PDS5-RELATED"/>
    <property type="match status" value="1"/>
</dbReference>
<dbReference type="Proteomes" id="UP000215914">
    <property type="component" value="Chromosome 2"/>
</dbReference>
<evidence type="ECO:0000313" key="5">
    <source>
        <dbReference type="EMBL" id="KAF5818025.1"/>
    </source>
</evidence>
<comment type="subcellular location">
    <subcellularLocation>
        <location evidence="1">Nucleus</location>
    </subcellularLocation>
</comment>
<dbReference type="EMBL" id="CM007891">
    <property type="protein sequence ID" value="OTG34271.1"/>
    <property type="molecule type" value="Genomic_DNA"/>
</dbReference>
<keyword evidence="7" id="KW-1185">Reference proteome</keyword>
<keyword evidence="3" id="KW-0234">DNA repair</keyword>
<protein>
    <submittedName>
        <fullName evidence="6">Putative phospholipase-like protein</fullName>
    </submittedName>
    <submittedName>
        <fullName evidence="5">Sister chromatid cohesion protein Pds5</fullName>
    </submittedName>
</protein>
<dbReference type="GO" id="GO:0005634">
    <property type="term" value="C:nucleus"/>
    <property type="evidence" value="ECO:0000318"/>
    <property type="project" value="GO_Central"/>
</dbReference>
<evidence type="ECO:0000313" key="7">
    <source>
        <dbReference type="Proteomes" id="UP000215914"/>
    </source>
</evidence>
<dbReference type="AlphaFoldDB" id="A0A251VHU0"/>
<reference evidence="6" key="2">
    <citation type="submission" date="2017-02" db="EMBL/GenBank/DDBJ databases">
        <title>Sunflower complete genome.</title>
        <authorList>
            <person name="Langlade N."/>
            <person name="Munos S."/>
        </authorList>
    </citation>
    <scope>NUCLEOTIDE SEQUENCE [LARGE SCALE GENOMIC DNA]</scope>
    <source>
        <tissue evidence="6">Leaves</tissue>
    </source>
</reference>
<evidence type="ECO:0000313" key="6">
    <source>
        <dbReference type="EMBL" id="OTG34271.1"/>
    </source>
</evidence>
<dbReference type="InterPro" id="IPR039776">
    <property type="entry name" value="Pds5"/>
</dbReference>
<dbReference type="CDD" id="cd20404">
    <property type="entry name" value="Tudor_Agenet_AtEML-like"/>
    <property type="match status" value="1"/>
</dbReference>
<reference evidence="5 7" key="1">
    <citation type="journal article" date="2017" name="Nature">
        <title>The sunflower genome provides insights into oil metabolism, flowering and Asterid evolution.</title>
        <authorList>
            <person name="Badouin H."/>
            <person name="Gouzy J."/>
            <person name="Grassa C.J."/>
            <person name="Murat F."/>
            <person name="Staton S.E."/>
            <person name="Cottret L."/>
            <person name="Lelandais-Briere C."/>
            <person name="Owens G.L."/>
            <person name="Carrere S."/>
            <person name="Mayjonade B."/>
            <person name="Legrand L."/>
            <person name="Gill N."/>
            <person name="Kane N.C."/>
            <person name="Bowers J.E."/>
            <person name="Hubner S."/>
            <person name="Bellec A."/>
            <person name="Berard A."/>
            <person name="Berges H."/>
            <person name="Blanchet N."/>
            <person name="Boniface M.C."/>
            <person name="Brunel D."/>
            <person name="Catrice O."/>
            <person name="Chaidir N."/>
            <person name="Claudel C."/>
            <person name="Donnadieu C."/>
            <person name="Faraut T."/>
            <person name="Fievet G."/>
            <person name="Helmstetter N."/>
            <person name="King M."/>
            <person name="Knapp S.J."/>
            <person name="Lai Z."/>
            <person name="Le Paslier M.C."/>
            <person name="Lippi Y."/>
            <person name="Lorenzon L."/>
            <person name="Mandel J.R."/>
            <person name="Marage G."/>
            <person name="Marchand G."/>
            <person name="Marquand E."/>
            <person name="Bret-Mestries E."/>
            <person name="Morien E."/>
            <person name="Nambeesan S."/>
            <person name="Nguyen T."/>
            <person name="Pegot-Espagnet P."/>
            <person name="Pouilly N."/>
            <person name="Raftis F."/>
            <person name="Sallet E."/>
            <person name="Schiex T."/>
            <person name="Thomas J."/>
            <person name="Vandecasteele C."/>
            <person name="Vares D."/>
            <person name="Vear F."/>
            <person name="Vautrin S."/>
            <person name="Crespi M."/>
            <person name="Mangin B."/>
            <person name="Burke J.M."/>
            <person name="Salse J."/>
            <person name="Munos S."/>
            <person name="Vincourt P."/>
            <person name="Rieseberg L.H."/>
            <person name="Langlade N.B."/>
        </authorList>
    </citation>
    <scope>NUCLEOTIDE SEQUENCE [LARGE SCALE GENOMIC DNA]</scope>
    <source>
        <strain evidence="7">cv. SF193</strain>
        <tissue evidence="5">Leaves</tissue>
    </source>
</reference>
<reference evidence="5" key="3">
    <citation type="submission" date="2020-06" db="EMBL/GenBank/DDBJ databases">
        <title>Helianthus annuus Genome sequencing and assembly Release 2.</title>
        <authorList>
            <person name="Gouzy J."/>
            <person name="Langlade N."/>
            <person name="Munos S."/>
        </authorList>
    </citation>
    <scope>NUCLEOTIDE SEQUENCE</scope>
    <source>
        <tissue evidence="5">Leaves</tissue>
    </source>
</reference>
<gene>
    <name evidence="6" type="ORF">HannXRQ_Chr02g0043901</name>
    <name evidence="5" type="ORF">HanXRQr2_Chr02g0059981</name>
</gene>
<dbReference type="OMA" id="WREAIKT"/>
<proteinExistence type="predicted"/>
<evidence type="ECO:0000256" key="2">
    <source>
        <dbReference type="ARBA" id="ARBA00022763"/>
    </source>
</evidence>
<dbReference type="InterPro" id="IPR007942">
    <property type="entry name" value="PLipase-like"/>
</dbReference>
<sequence length="477" mass="54041">MASLTKTMIQLQYATKKLSLLPSSTADLLHLLKQLEEILSKVQQSPSKSINNALKPIIEGIFAKELVRHADMNVNISVACCICEIMRIMSPKTPYNDEQTKDLFEMVVITFEKLSFSNGGCYAKMRKVLKTFSTLRLWVLMLDLKLDGHGLIVRLFKQFLTVANSNSSAIVFEMEKIMTMIIDENKELAPELLRLIVTTMERDNQITSHVCWKLGEKVLMNYAAHRMPNLPEMGQDMSIALYDYSKIVARICETALENEEAKETIPYTTHKIKLKCPETLKSCQDAIRHTVNEKQAQSVEHGGNLVGSRIEVWWPADRMYYPGVVTFFDFKKKRHKVLYDDGDVELIDLKRQRWKWLEYASALPGSLEHTLPDTVRVHGYNVKQSVAPVLEAIINKHGDIAAKCVFKAASVRASLLELVCDIVKQLEPKTDGVIDKMEDIENQVSSVEKANINGSWLQAHLKAINKTNDGKTDLLTG</sequence>
<dbReference type="GO" id="GO:0006281">
    <property type="term" value="P:DNA repair"/>
    <property type="evidence" value="ECO:0007669"/>
    <property type="project" value="UniProtKB-KW"/>
</dbReference>
<dbReference type="GO" id="GO:0140670">
    <property type="term" value="F:cohesin unloader activity"/>
    <property type="evidence" value="ECO:0000318"/>
    <property type="project" value="GO_Central"/>
</dbReference>
<dbReference type="Gene3D" id="2.30.30.140">
    <property type="match status" value="1"/>
</dbReference>
<dbReference type="EMBL" id="MNCJ02000317">
    <property type="protein sequence ID" value="KAF5818025.1"/>
    <property type="molecule type" value="Genomic_DNA"/>
</dbReference>
<dbReference type="STRING" id="4232.A0A251VHU0"/>
<dbReference type="GO" id="GO:0007064">
    <property type="term" value="P:mitotic sister chromatid cohesion"/>
    <property type="evidence" value="ECO:0000318"/>
    <property type="project" value="GO_Central"/>
</dbReference>
<evidence type="ECO:0000256" key="1">
    <source>
        <dbReference type="ARBA" id="ARBA00004123"/>
    </source>
</evidence>
<dbReference type="InParanoid" id="A0A251VHU0"/>
<keyword evidence="2" id="KW-0227">DNA damage</keyword>
<organism evidence="6 7">
    <name type="scientific">Helianthus annuus</name>
    <name type="common">Common sunflower</name>
    <dbReference type="NCBI Taxonomy" id="4232"/>
    <lineage>
        <taxon>Eukaryota</taxon>
        <taxon>Viridiplantae</taxon>
        <taxon>Streptophyta</taxon>
        <taxon>Embryophyta</taxon>
        <taxon>Tracheophyta</taxon>
        <taxon>Spermatophyta</taxon>
        <taxon>Magnoliopsida</taxon>
        <taxon>eudicotyledons</taxon>
        <taxon>Gunneridae</taxon>
        <taxon>Pentapetalae</taxon>
        <taxon>asterids</taxon>
        <taxon>campanulids</taxon>
        <taxon>Asterales</taxon>
        <taxon>Asteraceae</taxon>
        <taxon>Asteroideae</taxon>
        <taxon>Heliantheae alliance</taxon>
        <taxon>Heliantheae</taxon>
        <taxon>Helianthus</taxon>
    </lineage>
</organism>
<name>A0A251VHU0_HELAN</name>
<dbReference type="PANTHER" id="PTHR12663:SF63">
    <property type="entry name" value="PHOSPHOLIPASE-LIKE PROTEIN-RELATED"/>
    <property type="match status" value="1"/>
</dbReference>
<evidence type="ECO:0000256" key="3">
    <source>
        <dbReference type="ARBA" id="ARBA00023204"/>
    </source>
</evidence>
<dbReference type="SUPFAM" id="SSF63748">
    <property type="entry name" value="Tudor/PWWP/MBT"/>
    <property type="match status" value="1"/>
</dbReference>
<accession>A0A251VHU0</accession>
<dbReference type="Gramene" id="mRNA:HanXRQr2_Chr02g0059981">
    <property type="protein sequence ID" value="mRNA:HanXRQr2_Chr02g0059981"/>
    <property type="gene ID" value="HanXRQr2_Chr02g0059981"/>
</dbReference>
<dbReference type="GO" id="GO:0000785">
    <property type="term" value="C:chromatin"/>
    <property type="evidence" value="ECO:0000318"/>
    <property type="project" value="GO_Central"/>
</dbReference>
<dbReference type="Pfam" id="PF05278">
    <property type="entry name" value="PEARLI-4"/>
    <property type="match status" value="1"/>
</dbReference>
<keyword evidence="4" id="KW-0539">Nucleus</keyword>
<dbReference type="Pfam" id="PF20168">
    <property type="entry name" value="PDS5"/>
    <property type="match status" value="1"/>
</dbReference>
<evidence type="ECO:0000256" key="4">
    <source>
        <dbReference type="ARBA" id="ARBA00023242"/>
    </source>
</evidence>